<protein>
    <submittedName>
        <fullName evidence="1">Secreted protein</fullName>
    </submittedName>
</protein>
<evidence type="ECO:0000313" key="1">
    <source>
        <dbReference type="WBParaSite" id="MCU_009134-RA"/>
    </source>
</evidence>
<reference evidence="1" key="1">
    <citation type="submission" date="2019-11" db="UniProtKB">
        <authorList>
            <consortium name="WormBaseParasite"/>
        </authorList>
    </citation>
    <scope>IDENTIFICATION</scope>
</reference>
<organism evidence="1">
    <name type="scientific">Mesocestoides corti</name>
    <name type="common">Flatworm</name>
    <dbReference type="NCBI Taxonomy" id="53468"/>
    <lineage>
        <taxon>Eukaryota</taxon>
        <taxon>Metazoa</taxon>
        <taxon>Spiralia</taxon>
        <taxon>Lophotrochozoa</taxon>
        <taxon>Platyhelminthes</taxon>
        <taxon>Cestoda</taxon>
        <taxon>Eucestoda</taxon>
        <taxon>Cyclophyllidea</taxon>
        <taxon>Mesocestoididae</taxon>
        <taxon>Mesocestoides</taxon>
    </lineage>
</organism>
<sequence>MELAAFIGLEFSVLPPASEITPHYTHIQKSVGLVTSSRHLSADSGGRVVHIPCDYTVFISFFCTCFRV</sequence>
<name>A0A5K3FL06_MESCO</name>
<accession>A0A5K3FL06</accession>
<dbReference type="WBParaSite" id="MCU_009134-RA">
    <property type="protein sequence ID" value="MCU_009134-RA"/>
    <property type="gene ID" value="MCU_009134"/>
</dbReference>
<dbReference type="AlphaFoldDB" id="A0A5K3FL06"/>
<proteinExistence type="predicted"/>